<dbReference type="EMBL" id="AGFM01000122">
    <property type="protein sequence ID" value="EHJ57936.1"/>
    <property type="molecule type" value="Genomic_DNA"/>
</dbReference>
<sequence length="51" mass="5575">MSFRFSNELVDPNMARSGVLTKALGVRGQMLTLVRLAVDSGTRAISHDINE</sequence>
<keyword evidence="1" id="KW-0614">Plasmid</keyword>
<name>G6EKW9_9SPHN</name>
<evidence type="ECO:0000313" key="1">
    <source>
        <dbReference type="EMBL" id="EHJ57936.1"/>
    </source>
</evidence>
<geneLocation type="plasmid" evidence="1">
    <name>pLA1</name>
</geneLocation>
<gene>
    <name evidence="1" type="ORF">NSU_pLA1042</name>
</gene>
<proteinExistence type="predicted"/>
<evidence type="ECO:0000313" key="2">
    <source>
        <dbReference type="Proteomes" id="UP000004030"/>
    </source>
</evidence>
<dbReference type="AlphaFoldDB" id="G6EKW9"/>
<dbReference type="Proteomes" id="UP000004030">
    <property type="component" value="Unassembled WGS sequence"/>
</dbReference>
<keyword evidence="2" id="KW-1185">Reference proteome</keyword>
<accession>G6EKW9</accession>
<comment type="caution">
    <text evidence="1">The sequence shown here is derived from an EMBL/GenBank/DDBJ whole genome shotgun (WGS) entry which is preliminary data.</text>
</comment>
<organism evidence="1 2">
    <name type="scientific">Novosphingobium pentaromativorans US6-1</name>
    <dbReference type="NCBI Taxonomy" id="1088721"/>
    <lineage>
        <taxon>Bacteria</taxon>
        <taxon>Pseudomonadati</taxon>
        <taxon>Pseudomonadota</taxon>
        <taxon>Alphaproteobacteria</taxon>
        <taxon>Sphingomonadales</taxon>
        <taxon>Sphingomonadaceae</taxon>
        <taxon>Novosphingobium</taxon>
    </lineage>
</organism>
<protein>
    <submittedName>
        <fullName evidence="1">Uncharacterized protein</fullName>
    </submittedName>
</protein>
<reference evidence="1 2" key="1">
    <citation type="journal article" date="2012" name="J. Bacteriol.">
        <title>Genome sequence of benzo(a)pyrene-degrading bacterium Novosphingobium pentaromativorans US6-1.</title>
        <authorList>
            <person name="Luo Y.R."/>
            <person name="Kang S.G."/>
            <person name="Kim S.J."/>
            <person name="Kim M.R."/>
            <person name="Li N."/>
            <person name="Lee J.H."/>
            <person name="Kwon K.K."/>
        </authorList>
    </citation>
    <scope>NUCLEOTIDE SEQUENCE [LARGE SCALE GENOMIC DNA]</scope>
    <source>
        <strain evidence="1 2">US6-1</strain>
        <plasmid evidence="1">pLA1</plasmid>
    </source>
</reference>